<dbReference type="NCBIfam" id="TIGR01730">
    <property type="entry name" value="RND_mfp"/>
    <property type="match status" value="1"/>
</dbReference>
<comment type="similarity">
    <text evidence="1">Belongs to the membrane fusion protein (MFP) (TC 8.A.1) family.</text>
</comment>
<keyword evidence="7" id="KW-1185">Reference proteome</keyword>
<dbReference type="AlphaFoldDB" id="A0A517QX66"/>
<dbReference type="PANTHER" id="PTHR30469:SF15">
    <property type="entry name" value="HLYD FAMILY OF SECRETION PROTEINS"/>
    <property type="match status" value="1"/>
</dbReference>
<evidence type="ECO:0000313" key="6">
    <source>
        <dbReference type="EMBL" id="QDT36187.1"/>
    </source>
</evidence>
<protein>
    <submittedName>
        <fullName evidence="6">Multidrug resistance protein MdtA</fullName>
    </submittedName>
</protein>
<evidence type="ECO:0000256" key="1">
    <source>
        <dbReference type="ARBA" id="ARBA00009477"/>
    </source>
</evidence>
<dbReference type="Pfam" id="PF25954">
    <property type="entry name" value="Beta-barrel_RND_2"/>
    <property type="match status" value="1"/>
</dbReference>
<feature type="domain" description="CusB-like beta-barrel" evidence="5">
    <location>
        <begin position="202"/>
        <end position="276"/>
    </location>
</feature>
<dbReference type="InterPro" id="IPR006143">
    <property type="entry name" value="RND_pump_MFP"/>
</dbReference>
<dbReference type="Gene3D" id="2.40.50.100">
    <property type="match status" value="1"/>
</dbReference>
<organism evidence="6 7">
    <name type="scientific">Stratiformator vulcanicus</name>
    <dbReference type="NCBI Taxonomy" id="2527980"/>
    <lineage>
        <taxon>Bacteria</taxon>
        <taxon>Pseudomonadati</taxon>
        <taxon>Planctomycetota</taxon>
        <taxon>Planctomycetia</taxon>
        <taxon>Planctomycetales</taxon>
        <taxon>Planctomycetaceae</taxon>
        <taxon>Stratiformator</taxon>
    </lineage>
</organism>
<evidence type="ECO:0000313" key="7">
    <source>
        <dbReference type="Proteomes" id="UP000317318"/>
    </source>
</evidence>
<feature type="coiled-coil region" evidence="2">
    <location>
        <begin position="125"/>
        <end position="159"/>
    </location>
</feature>
<dbReference type="GO" id="GO:0015562">
    <property type="term" value="F:efflux transmembrane transporter activity"/>
    <property type="evidence" value="ECO:0007669"/>
    <property type="project" value="TreeGrafter"/>
</dbReference>
<dbReference type="OrthoDB" id="9806939at2"/>
<feature type="domain" description="Multidrug resistance protein MdtA-like barrel-sandwich hybrid" evidence="4">
    <location>
        <begin position="38"/>
        <end position="189"/>
    </location>
</feature>
<keyword evidence="3" id="KW-0732">Signal</keyword>
<dbReference type="SUPFAM" id="SSF111369">
    <property type="entry name" value="HlyD-like secretion proteins"/>
    <property type="match status" value="1"/>
</dbReference>
<dbReference type="Gene3D" id="1.10.287.470">
    <property type="entry name" value="Helix hairpin bin"/>
    <property type="match status" value="1"/>
</dbReference>
<keyword evidence="2" id="KW-0175">Coiled coil</keyword>
<dbReference type="Gene3D" id="2.40.30.170">
    <property type="match status" value="1"/>
</dbReference>
<proteinExistence type="inferred from homology"/>
<dbReference type="GO" id="GO:1990281">
    <property type="term" value="C:efflux pump complex"/>
    <property type="evidence" value="ECO:0007669"/>
    <property type="project" value="TreeGrafter"/>
</dbReference>
<dbReference type="PANTHER" id="PTHR30469">
    <property type="entry name" value="MULTIDRUG RESISTANCE PROTEIN MDTA"/>
    <property type="match status" value="1"/>
</dbReference>
<evidence type="ECO:0000256" key="3">
    <source>
        <dbReference type="SAM" id="SignalP"/>
    </source>
</evidence>
<accession>A0A517QX66</accession>
<evidence type="ECO:0000259" key="5">
    <source>
        <dbReference type="Pfam" id="PF25954"/>
    </source>
</evidence>
<sequence length="292" mass="31805" precursor="true">MRPHIVCSAVLATYFVGAIASAEGGSLVIDRCRIEPWRTTTLSSAVNGVLQTIDVEEGDTVQAGSVLARLDAKAVRASLTYLAKQAENDIDLRFARKAAELAEAEYLAARELNKEFAGARPEFDLKKLRLAAERSILQIEQAEHARHLAQLRVRELELTLADYSIVAPRRGLVTKVENRAGEFARSGNAIIEIAELDRVEVTGDVPAAVRYRLAVGTPVRFTVTGDVGDGPLRNRVFAGTLSLIGSRVEPVSQTVTIRAVVDNADGLLLPGLDGRMIVDEQPFANRRAARRR</sequence>
<dbReference type="InterPro" id="IPR058792">
    <property type="entry name" value="Beta-barrel_RND_2"/>
</dbReference>
<evidence type="ECO:0000259" key="4">
    <source>
        <dbReference type="Pfam" id="PF25917"/>
    </source>
</evidence>
<dbReference type="EMBL" id="CP036268">
    <property type="protein sequence ID" value="QDT36187.1"/>
    <property type="molecule type" value="Genomic_DNA"/>
</dbReference>
<gene>
    <name evidence="6" type="primary">mdtA_3</name>
    <name evidence="6" type="ORF">Pan189_05420</name>
</gene>
<name>A0A517QX66_9PLAN</name>
<dbReference type="Pfam" id="PF25917">
    <property type="entry name" value="BSH_RND"/>
    <property type="match status" value="1"/>
</dbReference>
<evidence type="ECO:0000256" key="2">
    <source>
        <dbReference type="SAM" id="Coils"/>
    </source>
</evidence>
<dbReference type="KEGG" id="svp:Pan189_05420"/>
<reference evidence="6 7" key="1">
    <citation type="submission" date="2019-02" db="EMBL/GenBank/DDBJ databases">
        <title>Deep-cultivation of Planctomycetes and their phenomic and genomic characterization uncovers novel biology.</title>
        <authorList>
            <person name="Wiegand S."/>
            <person name="Jogler M."/>
            <person name="Boedeker C."/>
            <person name="Pinto D."/>
            <person name="Vollmers J."/>
            <person name="Rivas-Marin E."/>
            <person name="Kohn T."/>
            <person name="Peeters S.H."/>
            <person name="Heuer A."/>
            <person name="Rast P."/>
            <person name="Oberbeckmann S."/>
            <person name="Bunk B."/>
            <person name="Jeske O."/>
            <person name="Meyerdierks A."/>
            <person name="Storesund J.E."/>
            <person name="Kallscheuer N."/>
            <person name="Luecker S."/>
            <person name="Lage O.M."/>
            <person name="Pohl T."/>
            <person name="Merkel B.J."/>
            <person name="Hornburger P."/>
            <person name="Mueller R.-W."/>
            <person name="Bruemmer F."/>
            <person name="Labrenz M."/>
            <person name="Spormann A.M."/>
            <person name="Op den Camp H."/>
            <person name="Overmann J."/>
            <person name="Amann R."/>
            <person name="Jetten M.S.M."/>
            <person name="Mascher T."/>
            <person name="Medema M.H."/>
            <person name="Devos D.P."/>
            <person name="Kaster A.-K."/>
            <person name="Ovreas L."/>
            <person name="Rohde M."/>
            <person name="Galperin M.Y."/>
            <person name="Jogler C."/>
        </authorList>
    </citation>
    <scope>NUCLEOTIDE SEQUENCE [LARGE SCALE GENOMIC DNA]</scope>
    <source>
        <strain evidence="6 7">Pan189</strain>
    </source>
</reference>
<feature type="chain" id="PRO_5022244910" evidence="3">
    <location>
        <begin position="23"/>
        <end position="292"/>
    </location>
</feature>
<dbReference type="InterPro" id="IPR058625">
    <property type="entry name" value="MdtA-like_BSH"/>
</dbReference>
<feature type="signal peptide" evidence="3">
    <location>
        <begin position="1"/>
        <end position="22"/>
    </location>
</feature>
<dbReference type="Proteomes" id="UP000317318">
    <property type="component" value="Chromosome"/>
</dbReference>